<evidence type="ECO:0000313" key="2">
    <source>
        <dbReference type="EMBL" id="CAI2373357.1"/>
    </source>
</evidence>
<sequence>MQSQSSSSPCSSTWTTCSETTEEKEEDKSDPWNKASSGRFGLAFSCLLSLKQGSGADPAVEQQTHRLFYKW</sequence>
<feature type="compositionally biased region" description="Low complexity" evidence="1">
    <location>
        <begin position="1"/>
        <end position="19"/>
    </location>
</feature>
<accession>A0AAD2CXE1</accession>
<keyword evidence="3" id="KW-1185">Reference proteome</keyword>
<dbReference type="EMBL" id="CAMPGE010014700">
    <property type="protein sequence ID" value="CAI2373357.1"/>
    <property type="molecule type" value="Genomic_DNA"/>
</dbReference>
<organism evidence="2 3">
    <name type="scientific">Euplotes crassus</name>
    <dbReference type="NCBI Taxonomy" id="5936"/>
    <lineage>
        <taxon>Eukaryota</taxon>
        <taxon>Sar</taxon>
        <taxon>Alveolata</taxon>
        <taxon>Ciliophora</taxon>
        <taxon>Intramacronucleata</taxon>
        <taxon>Spirotrichea</taxon>
        <taxon>Hypotrichia</taxon>
        <taxon>Euplotida</taxon>
        <taxon>Euplotidae</taxon>
        <taxon>Moneuplotes</taxon>
    </lineage>
</organism>
<feature type="region of interest" description="Disordered" evidence="1">
    <location>
        <begin position="1"/>
        <end position="34"/>
    </location>
</feature>
<dbReference type="Proteomes" id="UP001295684">
    <property type="component" value="Unassembled WGS sequence"/>
</dbReference>
<comment type="caution">
    <text evidence="2">The sequence shown here is derived from an EMBL/GenBank/DDBJ whole genome shotgun (WGS) entry which is preliminary data.</text>
</comment>
<protein>
    <submittedName>
        <fullName evidence="2">Uncharacterized protein</fullName>
    </submittedName>
</protein>
<dbReference type="AlphaFoldDB" id="A0AAD2CXE1"/>
<gene>
    <name evidence="2" type="ORF">ECRASSUSDP1_LOCUS14701</name>
</gene>
<evidence type="ECO:0000313" key="3">
    <source>
        <dbReference type="Proteomes" id="UP001295684"/>
    </source>
</evidence>
<name>A0AAD2CXE1_EUPCR</name>
<evidence type="ECO:0000256" key="1">
    <source>
        <dbReference type="SAM" id="MobiDB-lite"/>
    </source>
</evidence>
<proteinExistence type="predicted"/>
<reference evidence="2" key="1">
    <citation type="submission" date="2023-07" db="EMBL/GenBank/DDBJ databases">
        <authorList>
            <consortium name="AG Swart"/>
            <person name="Singh M."/>
            <person name="Singh A."/>
            <person name="Seah K."/>
            <person name="Emmerich C."/>
        </authorList>
    </citation>
    <scope>NUCLEOTIDE SEQUENCE</scope>
    <source>
        <strain evidence="2">DP1</strain>
    </source>
</reference>